<comment type="subcellular location">
    <subcellularLocation>
        <location evidence="2">Nucleus</location>
    </subcellularLocation>
</comment>
<gene>
    <name evidence="10" type="ORF">Acr_07g0002180</name>
</gene>
<reference evidence="10 11" key="1">
    <citation type="submission" date="2019-07" db="EMBL/GenBank/DDBJ databases">
        <title>De Novo Assembly of kiwifruit Actinidia rufa.</title>
        <authorList>
            <person name="Sugita-Konishi S."/>
            <person name="Sato K."/>
            <person name="Mori E."/>
            <person name="Abe Y."/>
            <person name="Kisaki G."/>
            <person name="Hamano K."/>
            <person name="Suezawa K."/>
            <person name="Otani M."/>
            <person name="Fukuda T."/>
            <person name="Manabe T."/>
            <person name="Gomi K."/>
            <person name="Tabuchi M."/>
            <person name="Akimitsu K."/>
            <person name="Kataoka I."/>
        </authorList>
    </citation>
    <scope>NUCLEOTIDE SEQUENCE [LARGE SCALE GENOMIC DNA]</scope>
    <source>
        <strain evidence="11">cv. Fuchu</strain>
    </source>
</reference>
<keyword evidence="6" id="KW-0378">Hydrolase</keyword>
<dbReference type="GO" id="GO:0004518">
    <property type="term" value="F:nuclease activity"/>
    <property type="evidence" value="ECO:0007669"/>
    <property type="project" value="UniProtKB-KW"/>
</dbReference>
<keyword evidence="8" id="KW-0732">Signal</keyword>
<dbReference type="InterPro" id="IPR045249">
    <property type="entry name" value="HARBI1-like"/>
</dbReference>
<organism evidence="10 11">
    <name type="scientific">Actinidia rufa</name>
    <dbReference type="NCBI Taxonomy" id="165716"/>
    <lineage>
        <taxon>Eukaryota</taxon>
        <taxon>Viridiplantae</taxon>
        <taxon>Streptophyta</taxon>
        <taxon>Embryophyta</taxon>
        <taxon>Tracheophyta</taxon>
        <taxon>Spermatophyta</taxon>
        <taxon>Magnoliopsida</taxon>
        <taxon>eudicotyledons</taxon>
        <taxon>Gunneridae</taxon>
        <taxon>Pentapetalae</taxon>
        <taxon>asterids</taxon>
        <taxon>Ericales</taxon>
        <taxon>Actinidiaceae</taxon>
        <taxon>Actinidia</taxon>
    </lineage>
</organism>
<evidence type="ECO:0000259" key="9">
    <source>
        <dbReference type="Pfam" id="PF13359"/>
    </source>
</evidence>
<keyword evidence="11" id="KW-1185">Reference proteome</keyword>
<dbReference type="Pfam" id="PF13359">
    <property type="entry name" value="DDE_Tnp_4"/>
    <property type="match status" value="1"/>
</dbReference>
<dbReference type="EMBL" id="BJWL01000007">
    <property type="protein sequence ID" value="GFY90021.1"/>
    <property type="molecule type" value="Genomic_DNA"/>
</dbReference>
<evidence type="ECO:0000256" key="4">
    <source>
        <dbReference type="ARBA" id="ARBA00022722"/>
    </source>
</evidence>
<protein>
    <recommendedName>
        <fullName evidence="9">DDE Tnp4 domain-containing protein</fullName>
    </recommendedName>
</protein>
<dbReference type="PANTHER" id="PTHR22930">
    <property type="match status" value="1"/>
</dbReference>
<feature type="domain" description="DDE Tnp4" evidence="9">
    <location>
        <begin position="226"/>
        <end position="327"/>
    </location>
</feature>
<dbReference type="GO" id="GO:0046872">
    <property type="term" value="F:metal ion binding"/>
    <property type="evidence" value="ECO:0007669"/>
    <property type="project" value="UniProtKB-KW"/>
</dbReference>
<evidence type="ECO:0000256" key="1">
    <source>
        <dbReference type="ARBA" id="ARBA00001968"/>
    </source>
</evidence>
<keyword evidence="5" id="KW-0479">Metal-binding</keyword>
<dbReference type="OrthoDB" id="2668416at2759"/>
<dbReference type="Proteomes" id="UP000585474">
    <property type="component" value="Unassembled WGS sequence"/>
</dbReference>
<evidence type="ECO:0000256" key="3">
    <source>
        <dbReference type="ARBA" id="ARBA00006958"/>
    </source>
</evidence>
<accession>A0A7J0EU52</accession>
<dbReference type="InterPro" id="IPR027806">
    <property type="entry name" value="HARBI1_dom"/>
</dbReference>
<comment type="caution">
    <text evidence="10">The sequence shown here is derived from an EMBL/GenBank/DDBJ whole genome shotgun (WGS) entry which is preliminary data.</text>
</comment>
<evidence type="ECO:0000256" key="6">
    <source>
        <dbReference type="ARBA" id="ARBA00022801"/>
    </source>
</evidence>
<evidence type="ECO:0000256" key="5">
    <source>
        <dbReference type="ARBA" id="ARBA00022723"/>
    </source>
</evidence>
<evidence type="ECO:0000313" key="11">
    <source>
        <dbReference type="Proteomes" id="UP000585474"/>
    </source>
</evidence>
<keyword evidence="7" id="KW-0539">Nucleus</keyword>
<evidence type="ECO:0000256" key="2">
    <source>
        <dbReference type="ARBA" id="ARBA00004123"/>
    </source>
</evidence>
<name>A0A7J0EU52_9ERIC</name>
<dbReference type="GO" id="GO:0005634">
    <property type="term" value="C:nucleus"/>
    <property type="evidence" value="ECO:0007669"/>
    <property type="project" value="UniProtKB-SubCell"/>
</dbReference>
<evidence type="ECO:0000256" key="8">
    <source>
        <dbReference type="SAM" id="SignalP"/>
    </source>
</evidence>
<keyword evidence="4" id="KW-0540">Nuclease</keyword>
<sequence length="335" mass="37271">MNSRDLAALLSPLISELLLTLLLFPSPNPLSLTNSNSNGNLFPLIHHFLSISEIAASLSLLSRSRKRKRPADDENDQPSQLVRLVRLDSVIPRDPDSFKLCFRMSSSTFEWLAGLLEPLLECRDPVDSPLGLTAETRLGIGLFRLATGADFPEIARRFRVTDRVTEFCVKQLCRVLCTNFRFWVGFPTPTELDSLSSQFDSLSGLPNCCGVIACTRFEIAKTNSPHEQSIATQIVVDSSSRILSIIAGFSGENSDFRILKSSTLYKDIENGKLLDSDPTDINGVSIPQYLIGYGNYPLLPWLIVPFVGPDTGEDEERFNSVHRSMRASAFEQLRV</sequence>
<dbReference type="PANTHER" id="PTHR22930:SF190">
    <property type="entry name" value="OS06G0164500 PROTEIN"/>
    <property type="match status" value="1"/>
</dbReference>
<evidence type="ECO:0000256" key="7">
    <source>
        <dbReference type="ARBA" id="ARBA00023242"/>
    </source>
</evidence>
<comment type="similarity">
    <text evidence="3">Belongs to the HARBI1 family.</text>
</comment>
<dbReference type="AlphaFoldDB" id="A0A7J0EU52"/>
<feature type="chain" id="PRO_5029866931" description="DDE Tnp4 domain-containing protein" evidence="8">
    <location>
        <begin position="21"/>
        <end position="335"/>
    </location>
</feature>
<dbReference type="GO" id="GO:0016787">
    <property type="term" value="F:hydrolase activity"/>
    <property type="evidence" value="ECO:0007669"/>
    <property type="project" value="UniProtKB-KW"/>
</dbReference>
<feature type="signal peptide" evidence="8">
    <location>
        <begin position="1"/>
        <end position="20"/>
    </location>
</feature>
<proteinExistence type="inferred from homology"/>
<evidence type="ECO:0000313" key="10">
    <source>
        <dbReference type="EMBL" id="GFY90021.1"/>
    </source>
</evidence>
<comment type="cofactor">
    <cofactor evidence="1">
        <name>a divalent metal cation</name>
        <dbReference type="ChEBI" id="CHEBI:60240"/>
    </cofactor>
</comment>